<protein>
    <submittedName>
        <fullName evidence="1">Uncharacterized protein</fullName>
    </submittedName>
</protein>
<evidence type="ECO:0000313" key="1">
    <source>
        <dbReference type="EMBL" id="KAJ8621600.1"/>
    </source>
</evidence>
<proteinExistence type="predicted"/>
<name>A0ACC2KKF4_PERAE</name>
<reference evidence="1 2" key="1">
    <citation type="journal article" date="2022" name="Hortic Res">
        <title>A haplotype resolved chromosomal level avocado genome allows analysis of novel avocado genes.</title>
        <authorList>
            <person name="Nath O."/>
            <person name="Fletcher S.J."/>
            <person name="Hayward A."/>
            <person name="Shaw L.M."/>
            <person name="Masouleh A.K."/>
            <person name="Furtado A."/>
            <person name="Henry R.J."/>
            <person name="Mitter N."/>
        </authorList>
    </citation>
    <scope>NUCLEOTIDE SEQUENCE [LARGE SCALE GENOMIC DNA]</scope>
    <source>
        <strain evidence="2">cv. Hass</strain>
    </source>
</reference>
<organism evidence="1 2">
    <name type="scientific">Persea americana</name>
    <name type="common">Avocado</name>
    <dbReference type="NCBI Taxonomy" id="3435"/>
    <lineage>
        <taxon>Eukaryota</taxon>
        <taxon>Viridiplantae</taxon>
        <taxon>Streptophyta</taxon>
        <taxon>Embryophyta</taxon>
        <taxon>Tracheophyta</taxon>
        <taxon>Spermatophyta</taxon>
        <taxon>Magnoliopsida</taxon>
        <taxon>Magnoliidae</taxon>
        <taxon>Laurales</taxon>
        <taxon>Lauraceae</taxon>
        <taxon>Persea</taxon>
    </lineage>
</organism>
<accession>A0ACC2KKF4</accession>
<evidence type="ECO:0000313" key="2">
    <source>
        <dbReference type="Proteomes" id="UP001234297"/>
    </source>
</evidence>
<keyword evidence="2" id="KW-1185">Reference proteome</keyword>
<dbReference type="Proteomes" id="UP001234297">
    <property type="component" value="Chromosome 10"/>
</dbReference>
<dbReference type="EMBL" id="CM056818">
    <property type="protein sequence ID" value="KAJ8621600.1"/>
    <property type="molecule type" value="Genomic_DNA"/>
</dbReference>
<comment type="caution">
    <text evidence="1">The sequence shown here is derived from an EMBL/GenBank/DDBJ whole genome shotgun (WGS) entry which is preliminary data.</text>
</comment>
<sequence length="339" mass="37175">MEKNTCVCVTGGAGFIGSWLVKKLLDKGYIVHATLRNLEDSSKVGLLKRLPHADTSLVLFRADIYNAEEFEPAIRGCAFVFHVATPLLHNNPTSNSKFKDTTEAAIAGVRSIIGSCLRSGTVKRLIYTGSVMSASPLKEDGSNFMDSIDESCWTPIHHSFSYSSGFEQAYISSKTQSEKEVLSYCNIEEGGLEVVSLPCALVGGDTHLSYVPGSVGVVISQLTGEEACYGQLKLLEEMLGSVPLIHIDDVCEAHIFCMEQPSMAGRFLCASAYPTIAELAKYFSEKYPEIQIAKEFAEPEIRIDCGSTKLTDMGFQFNYDLMRILDDSVQCARRLGLLK</sequence>
<gene>
    <name evidence="1" type="ORF">MRB53_030129</name>
</gene>